<feature type="compositionally biased region" description="Basic and acidic residues" evidence="1">
    <location>
        <begin position="62"/>
        <end position="85"/>
    </location>
</feature>
<feature type="compositionally biased region" description="Basic and acidic residues" evidence="1">
    <location>
        <begin position="121"/>
        <end position="136"/>
    </location>
</feature>
<feature type="compositionally biased region" description="Basic and acidic residues" evidence="1">
    <location>
        <begin position="94"/>
        <end position="105"/>
    </location>
</feature>
<evidence type="ECO:0000256" key="1">
    <source>
        <dbReference type="SAM" id="MobiDB-lite"/>
    </source>
</evidence>
<evidence type="ECO:0000313" key="2">
    <source>
        <dbReference type="EMBL" id="OAE30850.1"/>
    </source>
</evidence>
<keyword evidence="3" id="KW-1185">Reference proteome</keyword>
<dbReference type="AlphaFoldDB" id="A0A176WCE5"/>
<name>A0A176WCE5_MARPO</name>
<feature type="region of interest" description="Disordered" evidence="1">
    <location>
        <begin position="1"/>
        <end position="199"/>
    </location>
</feature>
<sequence length="199" mass="21386">MLLRLWSVDEQKNDAATSSSKDATGLVASETMSNNKGGKGRHETRGEERRGGGRRAAAAAGPERERVGREREGGDRESKRERERAAAAGAQQRQQERGGGGHDGRAPSLPGLGWPRFGRFGTERTGHEFPDIDRPQQIRRVLGAAQMAARLPNNERGSEAEVPSATPSGHASGPALGSDFDFDGPSPFVCPRGRRRTPP</sequence>
<accession>A0A176WCE5</accession>
<dbReference type="EMBL" id="LVLJ01001232">
    <property type="protein sequence ID" value="OAE30850.1"/>
    <property type="molecule type" value="Genomic_DNA"/>
</dbReference>
<protein>
    <submittedName>
        <fullName evidence="2">Uncharacterized protein</fullName>
    </submittedName>
</protein>
<feature type="compositionally biased region" description="Basic and acidic residues" evidence="1">
    <location>
        <begin position="40"/>
        <end position="51"/>
    </location>
</feature>
<organism evidence="2 3">
    <name type="scientific">Marchantia polymorpha subsp. ruderalis</name>
    <dbReference type="NCBI Taxonomy" id="1480154"/>
    <lineage>
        <taxon>Eukaryota</taxon>
        <taxon>Viridiplantae</taxon>
        <taxon>Streptophyta</taxon>
        <taxon>Embryophyta</taxon>
        <taxon>Marchantiophyta</taxon>
        <taxon>Marchantiopsida</taxon>
        <taxon>Marchantiidae</taxon>
        <taxon>Marchantiales</taxon>
        <taxon>Marchantiaceae</taxon>
        <taxon>Marchantia</taxon>
    </lineage>
</organism>
<gene>
    <name evidence="2" type="ORF">AXG93_2615s1050</name>
</gene>
<proteinExistence type="predicted"/>
<evidence type="ECO:0000313" key="3">
    <source>
        <dbReference type="Proteomes" id="UP000077202"/>
    </source>
</evidence>
<comment type="caution">
    <text evidence="2">The sequence shown here is derived from an EMBL/GenBank/DDBJ whole genome shotgun (WGS) entry which is preliminary data.</text>
</comment>
<dbReference type="Proteomes" id="UP000077202">
    <property type="component" value="Unassembled WGS sequence"/>
</dbReference>
<reference evidence="2" key="1">
    <citation type="submission" date="2016-03" db="EMBL/GenBank/DDBJ databases">
        <title>Mechanisms controlling the formation of the plant cell surface in tip-growing cells are functionally conserved among land plants.</title>
        <authorList>
            <person name="Honkanen S."/>
            <person name="Jones V.A."/>
            <person name="Morieri G."/>
            <person name="Champion C."/>
            <person name="Hetherington A.J."/>
            <person name="Kelly S."/>
            <person name="Saint-Marcoux D."/>
            <person name="Proust H."/>
            <person name="Prescott H."/>
            <person name="Dolan L."/>
        </authorList>
    </citation>
    <scope>NUCLEOTIDE SEQUENCE [LARGE SCALE GENOMIC DNA]</scope>
    <source>
        <tissue evidence="2">Whole gametophyte</tissue>
    </source>
</reference>